<dbReference type="Ensembl" id="ENSACCT00020019861.1">
    <property type="protein sequence ID" value="ENSACCP00020019027.1"/>
    <property type="gene ID" value="ENSACCG00020013083.1"/>
</dbReference>
<reference evidence="6" key="1">
    <citation type="submission" date="2025-08" db="UniProtKB">
        <authorList>
            <consortium name="Ensembl"/>
        </authorList>
    </citation>
    <scope>IDENTIFICATION</scope>
</reference>
<keyword evidence="7" id="KW-1185">Reference proteome</keyword>
<dbReference type="Proteomes" id="UP000472275">
    <property type="component" value="Chromosome 8"/>
</dbReference>
<evidence type="ECO:0000256" key="4">
    <source>
        <dbReference type="SAM" id="MobiDB-lite"/>
    </source>
</evidence>
<gene>
    <name evidence="6" type="primary">FOXRED1</name>
</gene>
<dbReference type="GO" id="GO:0005739">
    <property type="term" value="C:mitochondrion"/>
    <property type="evidence" value="ECO:0007669"/>
    <property type="project" value="GOC"/>
</dbReference>
<evidence type="ECO:0000256" key="3">
    <source>
        <dbReference type="ARBA" id="ARBA00046185"/>
    </source>
</evidence>
<protein>
    <recommendedName>
        <fullName evidence="2">FAD-dependent oxidoreductase domain-containing protein 1</fullName>
    </recommendedName>
</protein>
<dbReference type="GO" id="GO:0016491">
    <property type="term" value="F:oxidoreductase activity"/>
    <property type="evidence" value="ECO:0007669"/>
    <property type="project" value="UniProtKB-KW"/>
</dbReference>
<dbReference type="Gene3D" id="3.30.9.10">
    <property type="entry name" value="D-Amino Acid Oxidase, subunit A, domain 2"/>
    <property type="match status" value="1"/>
</dbReference>
<evidence type="ECO:0000313" key="7">
    <source>
        <dbReference type="Proteomes" id="UP000472275"/>
    </source>
</evidence>
<feature type="region of interest" description="Disordered" evidence="4">
    <location>
        <begin position="1"/>
        <end position="36"/>
    </location>
</feature>
<evidence type="ECO:0000256" key="2">
    <source>
        <dbReference type="ARBA" id="ARBA00039785"/>
    </source>
</evidence>
<feature type="domain" description="FAD dependent oxidoreductase" evidence="5">
    <location>
        <begin position="86"/>
        <end position="438"/>
    </location>
</feature>
<proteinExistence type="predicted"/>
<sequence length="468" mass="50816">MLRWGRALRPPKRGGTPGGSPAPGGAPDRPLRTAAPLSSDIFRELRPGLSRLGQILKDQLPVSGGGWGGWTPPGTPPGPRPPEEADVVVVGGGVVGWSVAYWLKALEGRRHGMRVLVVERDPTYSRASTVLSVGGIRQQFSLLENIRMSRFSASFLRNINEHLGVPNEPPIDIQFQPSGYLFLAPPQSAARLEATVQLQREEGVQVALLSPTQLKAKFPWIDTEDVAVASYGFVTSAEDTMPPWAPAPMTARIKYVHIHMPDSLEYQPVACAIVVNAAGAWAGELLEAAGLPGGLAQPPLPIQPRKRYVFSWHCPDGPGFSCPLLVDTTGAYFRRDGIAGNYLGGMSPPEEEEPDPGDLSVDHDFFQERVWPRLARRVPAFASLRPRGSWAGYYDHNAFDRNGVLGPHPKLENLFLAAGFSGHGLQHAPAAGRAVAELVVKGRYESLDLRRLGWRFAEGEPLEEDGVV</sequence>
<dbReference type="AlphaFoldDB" id="A0A663F3N6"/>
<comment type="function">
    <text evidence="3">Required for the assembly of the mitochondrial membrane respiratory chain NADH dehydrogenase (Complex I). Involved in mid-late stages of complex I assembly.</text>
</comment>
<name>A0A663F3N6_AQUCH</name>
<dbReference type="InterPro" id="IPR036188">
    <property type="entry name" value="FAD/NAD-bd_sf"/>
</dbReference>
<evidence type="ECO:0000313" key="6">
    <source>
        <dbReference type="Ensembl" id="ENSACCP00020019027.1"/>
    </source>
</evidence>
<evidence type="ECO:0000259" key="5">
    <source>
        <dbReference type="Pfam" id="PF01266"/>
    </source>
</evidence>
<dbReference type="Pfam" id="PF01266">
    <property type="entry name" value="DAO"/>
    <property type="match status" value="1"/>
</dbReference>
<feature type="region of interest" description="Disordered" evidence="4">
    <location>
        <begin position="63"/>
        <end position="83"/>
    </location>
</feature>
<evidence type="ECO:0000256" key="1">
    <source>
        <dbReference type="ARBA" id="ARBA00023002"/>
    </source>
</evidence>
<organism evidence="6 7">
    <name type="scientific">Aquila chrysaetos chrysaetos</name>
    <dbReference type="NCBI Taxonomy" id="223781"/>
    <lineage>
        <taxon>Eukaryota</taxon>
        <taxon>Metazoa</taxon>
        <taxon>Chordata</taxon>
        <taxon>Craniata</taxon>
        <taxon>Vertebrata</taxon>
        <taxon>Euteleostomi</taxon>
        <taxon>Archelosauria</taxon>
        <taxon>Archosauria</taxon>
        <taxon>Dinosauria</taxon>
        <taxon>Saurischia</taxon>
        <taxon>Theropoda</taxon>
        <taxon>Coelurosauria</taxon>
        <taxon>Aves</taxon>
        <taxon>Neognathae</taxon>
        <taxon>Neoaves</taxon>
        <taxon>Telluraves</taxon>
        <taxon>Accipitrimorphae</taxon>
        <taxon>Accipitriformes</taxon>
        <taxon>Accipitridae</taxon>
        <taxon>Accipitrinae</taxon>
        <taxon>Aquila</taxon>
    </lineage>
</organism>
<dbReference type="GeneTree" id="ENSGT00390000006114"/>
<accession>A0A663F3N6</accession>
<dbReference type="InterPro" id="IPR006076">
    <property type="entry name" value="FAD-dep_OxRdtase"/>
</dbReference>
<reference evidence="6" key="2">
    <citation type="submission" date="2025-09" db="UniProtKB">
        <authorList>
            <consortium name="Ensembl"/>
        </authorList>
    </citation>
    <scope>IDENTIFICATION</scope>
</reference>
<dbReference type="PANTHER" id="PTHR13847">
    <property type="entry name" value="SARCOSINE DEHYDROGENASE-RELATED"/>
    <property type="match status" value="1"/>
</dbReference>
<dbReference type="RefSeq" id="XP_029878120.1">
    <property type="nucleotide sequence ID" value="XM_030022260.1"/>
</dbReference>
<dbReference type="SUPFAM" id="SSF51905">
    <property type="entry name" value="FAD/NAD(P)-binding domain"/>
    <property type="match status" value="1"/>
</dbReference>
<keyword evidence="1" id="KW-0560">Oxidoreductase</keyword>
<dbReference type="GeneID" id="115344628"/>
<dbReference type="Gene3D" id="3.50.50.60">
    <property type="entry name" value="FAD/NAD(P)-binding domain"/>
    <property type="match status" value="2"/>
</dbReference>
<dbReference type="GO" id="GO:0032981">
    <property type="term" value="P:mitochondrial respiratory chain complex I assembly"/>
    <property type="evidence" value="ECO:0007669"/>
    <property type="project" value="TreeGrafter"/>
</dbReference>
<dbReference type="PANTHER" id="PTHR13847:SF287">
    <property type="entry name" value="FAD-DEPENDENT OXIDOREDUCTASE DOMAIN-CONTAINING PROTEIN 1"/>
    <property type="match status" value="1"/>
</dbReference>
<dbReference type="CTD" id="55572"/>